<dbReference type="InterPro" id="IPR002925">
    <property type="entry name" value="Dienelactn_hydro"/>
</dbReference>
<proteinExistence type="predicted"/>
<organism evidence="2">
    <name type="scientific">freshwater metagenome</name>
    <dbReference type="NCBI Taxonomy" id="449393"/>
    <lineage>
        <taxon>unclassified sequences</taxon>
        <taxon>metagenomes</taxon>
        <taxon>ecological metagenomes</taxon>
    </lineage>
</organism>
<dbReference type="EMBL" id="CAEZUL010000057">
    <property type="protein sequence ID" value="CAB4599212.1"/>
    <property type="molecule type" value="Genomic_DNA"/>
</dbReference>
<dbReference type="Pfam" id="PF01738">
    <property type="entry name" value="DLH"/>
    <property type="match status" value="1"/>
</dbReference>
<sequence length="234" mass="24602">MADNGNGQERTETPLDALGIMANSQAILGPNLRQIEMYTRRGLLSLLWHEPDHDGKACAVVMVGGAMGGTLGPGDSLFHALGEALVQKGIPSIRMSYRKPNDMDSCCVDTAAAVQLLVGSGADKVVIMGHSFGGAVAIRVAVGLSEMVSGVVTFATQSAGCEVAGGLQGRPLLMFHGDSDSILPLEASEVVRSIAGTGDLRVMHGDDHMLANSHHEMFETTMTWLDHVFSGTTQ</sequence>
<dbReference type="AlphaFoldDB" id="A0A6J6GD53"/>
<gene>
    <name evidence="2" type="ORF">UFOPK1808_00645</name>
</gene>
<dbReference type="Gene3D" id="3.40.50.1820">
    <property type="entry name" value="alpha/beta hydrolase"/>
    <property type="match status" value="1"/>
</dbReference>
<dbReference type="SUPFAM" id="SSF53474">
    <property type="entry name" value="alpha/beta-Hydrolases"/>
    <property type="match status" value="1"/>
</dbReference>
<dbReference type="GO" id="GO:0016787">
    <property type="term" value="F:hydrolase activity"/>
    <property type="evidence" value="ECO:0007669"/>
    <property type="project" value="InterPro"/>
</dbReference>
<accession>A0A6J6GD53</accession>
<evidence type="ECO:0000313" key="2">
    <source>
        <dbReference type="EMBL" id="CAB4599212.1"/>
    </source>
</evidence>
<name>A0A6J6GD53_9ZZZZ</name>
<evidence type="ECO:0000259" key="1">
    <source>
        <dbReference type="Pfam" id="PF01738"/>
    </source>
</evidence>
<dbReference type="InterPro" id="IPR029058">
    <property type="entry name" value="AB_hydrolase_fold"/>
</dbReference>
<feature type="domain" description="Dienelactone hydrolase" evidence="1">
    <location>
        <begin position="104"/>
        <end position="189"/>
    </location>
</feature>
<reference evidence="2" key="1">
    <citation type="submission" date="2020-05" db="EMBL/GenBank/DDBJ databases">
        <authorList>
            <person name="Chiriac C."/>
            <person name="Salcher M."/>
            <person name="Ghai R."/>
            <person name="Kavagutti S V."/>
        </authorList>
    </citation>
    <scope>NUCLEOTIDE SEQUENCE</scope>
</reference>
<protein>
    <submittedName>
        <fullName evidence="2">Unannotated protein</fullName>
    </submittedName>
</protein>